<dbReference type="RefSeq" id="WP_255189356.1">
    <property type="nucleotide sequence ID" value="NZ_CP113517.1"/>
</dbReference>
<evidence type="ECO:0000256" key="1">
    <source>
        <dbReference type="SAM" id="SignalP"/>
    </source>
</evidence>
<reference evidence="2" key="1">
    <citation type="submission" date="2022-11" db="EMBL/GenBank/DDBJ databases">
        <title>Methylomonas rapida sp. nov., Carotenoid-Producing Obligate Methanotrophs with High Growth Characteristics and Biotechnological Potential.</title>
        <authorList>
            <person name="Tikhonova E.N."/>
            <person name="Suleimanov R.Z."/>
            <person name="Miroshnikov K."/>
            <person name="Oshkin I.Y."/>
            <person name="Belova S.E."/>
            <person name="Danilova O.V."/>
            <person name="Ashikhmin A."/>
            <person name="Konopkin A."/>
            <person name="But S.Y."/>
            <person name="Khmelenina V.N."/>
            <person name="Kuznetsov N."/>
            <person name="Pimenov N.V."/>
            <person name="Dedysh S.N."/>
        </authorList>
    </citation>
    <scope>NUCLEOTIDE SEQUENCE</scope>
    <source>
        <strain evidence="2">MP1</strain>
    </source>
</reference>
<dbReference type="Pfam" id="PF11948">
    <property type="entry name" value="DUF3465"/>
    <property type="match status" value="1"/>
</dbReference>
<accession>A0ABY7GJ14</accession>
<feature type="chain" id="PRO_5045622751" evidence="1">
    <location>
        <begin position="22"/>
        <end position="137"/>
    </location>
</feature>
<sequence>MRWLRVLLGCAALFAQPQVWADSAVSVGDTAIEQAYQQQRSDLQIESEGTVIKLLADDNRGSRHQRFIIRLPSGQTLLIAHNIDLAPKIHDLKVGDTVAFFGEYEWNHKGGTLHWTHHDPAGRHVDGWLKHDGKIYQ</sequence>
<proteinExistence type="predicted"/>
<feature type="signal peptide" evidence="1">
    <location>
        <begin position="1"/>
        <end position="21"/>
    </location>
</feature>
<name>A0ABY7GJ14_9GAMM</name>
<evidence type="ECO:0000313" key="3">
    <source>
        <dbReference type="Proteomes" id="UP001162780"/>
    </source>
</evidence>
<evidence type="ECO:0000313" key="2">
    <source>
        <dbReference type="EMBL" id="WAR44381.1"/>
    </source>
</evidence>
<keyword evidence="1" id="KW-0732">Signal</keyword>
<keyword evidence="3" id="KW-1185">Reference proteome</keyword>
<protein>
    <submittedName>
        <fullName evidence="2">DUF3465 domain-containing protein</fullName>
    </submittedName>
</protein>
<dbReference type="EMBL" id="CP113517">
    <property type="protein sequence ID" value="WAR44381.1"/>
    <property type="molecule type" value="Genomic_DNA"/>
</dbReference>
<gene>
    <name evidence="2" type="ORF">NM686_018795</name>
</gene>
<dbReference type="InterPro" id="IPR021856">
    <property type="entry name" value="DUF3465"/>
</dbReference>
<organism evidence="2 3">
    <name type="scientific">Methylomonas rapida</name>
    <dbReference type="NCBI Taxonomy" id="2963939"/>
    <lineage>
        <taxon>Bacteria</taxon>
        <taxon>Pseudomonadati</taxon>
        <taxon>Pseudomonadota</taxon>
        <taxon>Gammaproteobacteria</taxon>
        <taxon>Methylococcales</taxon>
        <taxon>Methylococcaceae</taxon>
        <taxon>Methylomonas</taxon>
    </lineage>
</organism>
<dbReference type="Proteomes" id="UP001162780">
    <property type="component" value="Chromosome"/>
</dbReference>